<comment type="caution">
    <text evidence="1">The sequence shown here is derived from an EMBL/GenBank/DDBJ whole genome shotgun (WGS) entry which is preliminary data.</text>
</comment>
<sequence>MMAFDRREIVSLEIPVGLATVWEHLREPTLVRRWFGWERPGLDEEALAFTRTPTERRDVDHDATTHTLTWPNHDVLAVSAAAHQPHLTRLRVTRRSHDALAVQYDGNMDEVDEDWIANMHQLQFALGKQLGRDRRTVSLVDADAGPRTDRLLDRAGLHGAHGIPVRGHLEARRPDGSVLGGTVLYKTEHQLGIELHAITEALLVVREIPIGAHPPHGTVTAVLSVFGLDQPTLDEVTARWDAWWRDAGAPVPTH</sequence>
<dbReference type="EMBL" id="BJUA01000005">
    <property type="protein sequence ID" value="GEK17517.1"/>
    <property type="molecule type" value="Genomic_DNA"/>
</dbReference>
<name>A0A510US76_9CELL</name>
<evidence type="ECO:0008006" key="3">
    <source>
        <dbReference type="Google" id="ProtNLM"/>
    </source>
</evidence>
<accession>A0A510US76</accession>
<evidence type="ECO:0000313" key="1">
    <source>
        <dbReference type="EMBL" id="GEK17517.1"/>
    </source>
</evidence>
<dbReference type="Proteomes" id="UP000321386">
    <property type="component" value="Unassembled WGS sequence"/>
</dbReference>
<reference evidence="1 2" key="1">
    <citation type="submission" date="2019-07" db="EMBL/GenBank/DDBJ databases">
        <title>Whole genome shotgun sequence of Cellulomonas persica NBRC 101101.</title>
        <authorList>
            <person name="Hosoyama A."/>
            <person name="Uohara A."/>
            <person name="Ohji S."/>
            <person name="Ichikawa N."/>
        </authorList>
    </citation>
    <scope>NUCLEOTIDE SEQUENCE [LARGE SCALE GENOMIC DNA]</scope>
    <source>
        <strain evidence="1 2">NBRC 101101</strain>
    </source>
</reference>
<keyword evidence="2" id="KW-1185">Reference proteome</keyword>
<evidence type="ECO:0000313" key="2">
    <source>
        <dbReference type="Proteomes" id="UP000321386"/>
    </source>
</evidence>
<gene>
    <name evidence="1" type="ORF">CPE01_12500</name>
</gene>
<dbReference type="AlphaFoldDB" id="A0A510US76"/>
<protein>
    <recommendedName>
        <fullName evidence="3">Activator of HSP90 ATPase</fullName>
    </recommendedName>
</protein>
<proteinExistence type="predicted"/>
<organism evidence="1 2">
    <name type="scientific">Cellulomonas persica</name>
    <dbReference type="NCBI Taxonomy" id="76861"/>
    <lineage>
        <taxon>Bacteria</taxon>
        <taxon>Bacillati</taxon>
        <taxon>Actinomycetota</taxon>
        <taxon>Actinomycetes</taxon>
        <taxon>Micrococcales</taxon>
        <taxon>Cellulomonadaceae</taxon>
        <taxon>Cellulomonas</taxon>
    </lineage>
</organism>